<evidence type="ECO:0000313" key="2">
    <source>
        <dbReference type="Proteomes" id="UP000190105"/>
    </source>
</evidence>
<sequence length="162" mass="18543">MDVRIIDTSILTNILDIPHMNQNRSEVVEELNRLKELDNQILILPLAAIIETGNHIAHIPDGNIRREKAELMGKILKNTANNNAPWQYFGKELDKEDLLKLSFEFPDSAMRGTGLGDLSIIRAYEKYKESVLGIGTIMIWSMDSHLAGYKEEMKLPQRRKNK</sequence>
<name>A0A1T4XR27_9CLOT</name>
<evidence type="ECO:0008006" key="3">
    <source>
        <dbReference type="Google" id="ProtNLM"/>
    </source>
</evidence>
<gene>
    <name evidence="1" type="ORF">SAMN05443428_11184</name>
</gene>
<keyword evidence="2" id="KW-1185">Reference proteome</keyword>
<dbReference type="Proteomes" id="UP000190105">
    <property type="component" value="Unassembled WGS sequence"/>
</dbReference>
<dbReference type="OrthoDB" id="158697at2"/>
<proteinExistence type="predicted"/>
<evidence type="ECO:0000313" key="1">
    <source>
        <dbReference type="EMBL" id="SKA91598.1"/>
    </source>
</evidence>
<dbReference type="RefSeq" id="WP_078696727.1">
    <property type="nucleotide sequence ID" value="NZ_FUYH01000011.1"/>
</dbReference>
<organism evidence="1 2">
    <name type="scientific">Caloramator quimbayensis</name>
    <dbReference type="NCBI Taxonomy" id="1147123"/>
    <lineage>
        <taxon>Bacteria</taxon>
        <taxon>Bacillati</taxon>
        <taxon>Bacillota</taxon>
        <taxon>Clostridia</taxon>
        <taxon>Eubacteriales</taxon>
        <taxon>Clostridiaceae</taxon>
        <taxon>Caloramator</taxon>
    </lineage>
</organism>
<protein>
    <recommendedName>
        <fullName evidence="3">PIN domain-containing protein</fullName>
    </recommendedName>
</protein>
<dbReference type="STRING" id="1147123.SAMN05443428_11184"/>
<dbReference type="AlphaFoldDB" id="A0A1T4XR27"/>
<dbReference type="EMBL" id="FUYH01000011">
    <property type="protein sequence ID" value="SKA91598.1"/>
    <property type="molecule type" value="Genomic_DNA"/>
</dbReference>
<reference evidence="2" key="1">
    <citation type="submission" date="2017-02" db="EMBL/GenBank/DDBJ databases">
        <authorList>
            <person name="Varghese N."/>
            <person name="Submissions S."/>
        </authorList>
    </citation>
    <scope>NUCLEOTIDE SEQUENCE [LARGE SCALE GENOMIC DNA]</scope>
    <source>
        <strain evidence="2">USBA 833</strain>
    </source>
</reference>
<accession>A0A1T4XR27</accession>